<gene>
    <name evidence="2" type="ORF">BJ508DRAFT_188816</name>
</gene>
<reference evidence="2 3" key="1">
    <citation type="journal article" date="2018" name="Nat. Ecol. Evol.">
        <title>Pezizomycetes genomes reveal the molecular basis of ectomycorrhizal truffle lifestyle.</title>
        <authorList>
            <person name="Murat C."/>
            <person name="Payen T."/>
            <person name="Noel B."/>
            <person name="Kuo A."/>
            <person name="Morin E."/>
            <person name="Chen J."/>
            <person name="Kohler A."/>
            <person name="Krizsan K."/>
            <person name="Balestrini R."/>
            <person name="Da Silva C."/>
            <person name="Montanini B."/>
            <person name="Hainaut M."/>
            <person name="Levati E."/>
            <person name="Barry K.W."/>
            <person name="Belfiori B."/>
            <person name="Cichocki N."/>
            <person name="Clum A."/>
            <person name="Dockter R.B."/>
            <person name="Fauchery L."/>
            <person name="Guy J."/>
            <person name="Iotti M."/>
            <person name="Le Tacon F."/>
            <person name="Lindquist E.A."/>
            <person name="Lipzen A."/>
            <person name="Malagnac F."/>
            <person name="Mello A."/>
            <person name="Molinier V."/>
            <person name="Miyauchi S."/>
            <person name="Poulain J."/>
            <person name="Riccioni C."/>
            <person name="Rubini A."/>
            <person name="Sitrit Y."/>
            <person name="Splivallo R."/>
            <person name="Traeger S."/>
            <person name="Wang M."/>
            <person name="Zifcakova L."/>
            <person name="Wipf D."/>
            <person name="Zambonelli A."/>
            <person name="Paolocci F."/>
            <person name="Nowrousian M."/>
            <person name="Ottonello S."/>
            <person name="Baldrian P."/>
            <person name="Spatafora J.W."/>
            <person name="Henrissat B."/>
            <person name="Nagy L.G."/>
            <person name="Aury J.M."/>
            <person name="Wincker P."/>
            <person name="Grigoriev I.V."/>
            <person name="Bonfante P."/>
            <person name="Martin F.M."/>
        </authorList>
    </citation>
    <scope>NUCLEOTIDE SEQUENCE [LARGE SCALE GENOMIC DNA]</scope>
    <source>
        <strain evidence="2 3">RN42</strain>
    </source>
</reference>
<dbReference type="STRING" id="1160509.A0A3N4I1T5"/>
<keyword evidence="1" id="KW-0812">Transmembrane</keyword>
<keyword evidence="1" id="KW-1133">Transmembrane helix</keyword>
<accession>A0A3N4I1T5</accession>
<name>A0A3N4I1T5_ASCIM</name>
<sequence length="251" mass="28045">NINFFGFLAVVKSSTLQKYTAITGSPDYFSYFILCPGIADHQNAPDLSKGEVPVCVDMWNGQVSQIWNEGTVHFLQMISEPNHVTYVRVGPSKETLENASVCRAQRNDAFCSIITGICALITAQGFYLLILRLHDYNAWAACLVLSCAHAINFYIAKRRMDRSAKIEPDNNTQRNLLIRLNQSRFVILRGWPNDIKNVTATPWLARQTCWEEMLSTFATGLVYLTPFLMANATGAGTSVFVGMMLLSLGFL</sequence>
<proteinExistence type="predicted"/>
<feature type="transmembrane region" description="Helical" evidence="1">
    <location>
        <begin position="221"/>
        <end position="246"/>
    </location>
</feature>
<keyword evidence="3" id="KW-1185">Reference proteome</keyword>
<evidence type="ECO:0000313" key="3">
    <source>
        <dbReference type="Proteomes" id="UP000275078"/>
    </source>
</evidence>
<feature type="non-terminal residue" evidence="2">
    <location>
        <position position="1"/>
    </location>
</feature>
<feature type="transmembrane region" description="Helical" evidence="1">
    <location>
        <begin position="109"/>
        <end position="130"/>
    </location>
</feature>
<protein>
    <submittedName>
        <fullName evidence="2">Uncharacterized protein</fullName>
    </submittedName>
</protein>
<dbReference type="EMBL" id="ML119693">
    <property type="protein sequence ID" value="RPA79939.1"/>
    <property type="molecule type" value="Genomic_DNA"/>
</dbReference>
<feature type="transmembrane region" description="Helical" evidence="1">
    <location>
        <begin position="136"/>
        <end position="155"/>
    </location>
</feature>
<evidence type="ECO:0000313" key="2">
    <source>
        <dbReference type="EMBL" id="RPA79939.1"/>
    </source>
</evidence>
<organism evidence="2 3">
    <name type="scientific">Ascobolus immersus RN42</name>
    <dbReference type="NCBI Taxonomy" id="1160509"/>
    <lineage>
        <taxon>Eukaryota</taxon>
        <taxon>Fungi</taxon>
        <taxon>Dikarya</taxon>
        <taxon>Ascomycota</taxon>
        <taxon>Pezizomycotina</taxon>
        <taxon>Pezizomycetes</taxon>
        <taxon>Pezizales</taxon>
        <taxon>Ascobolaceae</taxon>
        <taxon>Ascobolus</taxon>
    </lineage>
</organism>
<evidence type="ECO:0000256" key="1">
    <source>
        <dbReference type="SAM" id="Phobius"/>
    </source>
</evidence>
<feature type="non-terminal residue" evidence="2">
    <location>
        <position position="251"/>
    </location>
</feature>
<dbReference type="Proteomes" id="UP000275078">
    <property type="component" value="Unassembled WGS sequence"/>
</dbReference>
<keyword evidence="1" id="KW-0472">Membrane</keyword>
<dbReference type="AlphaFoldDB" id="A0A3N4I1T5"/>